<dbReference type="STRING" id="7918.ENSLOCP00000012167"/>
<proteinExistence type="predicted"/>
<evidence type="ECO:0000313" key="2">
    <source>
        <dbReference type="Ensembl" id="ENSLOCP00000012167.1"/>
    </source>
</evidence>
<dbReference type="InParanoid" id="W5MUV8"/>
<dbReference type="KEGG" id="loc:102696201"/>
<name>W5MUV8_LEPOC</name>
<evidence type="ECO:0000313" key="3">
    <source>
        <dbReference type="Proteomes" id="UP000018468"/>
    </source>
</evidence>
<dbReference type="PANTHER" id="PTHR14731">
    <property type="entry name" value="BRAIN AND ACUTE LEUKEMIA CYTOPLASMIC PROTEIN"/>
    <property type="match status" value="1"/>
</dbReference>
<dbReference type="EMBL" id="AHAT01004700">
    <property type="status" value="NOT_ANNOTATED_CDS"/>
    <property type="molecule type" value="Genomic_DNA"/>
</dbReference>
<dbReference type="OMA" id="NTGTQCG"/>
<organism evidence="2 3">
    <name type="scientific">Lepisosteus oculatus</name>
    <name type="common">Spotted gar</name>
    <dbReference type="NCBI Taxonomy" id="7918"/>
    <lineage>
        <taxon>Eukaryota</taxon>
        <taxon>Metazoa</taxon>
        <taxon>Chordata</taxon>
        <taxon>Craniata</taxon>
        <taxon>Vertebrata</taxon>
        <taxon>Euteleostomi</taxon>
        <taxon>Actinopterygii</taxon>
        <taxon>Neopterygii</taxon>
        <taxon>Holostei</taxon>
        <taxon>Semionotiformes</taxon>
        <taxon>Lepisosteidae</taxon>
        <taxon>Lepisosteus</taxon>
    </lineage>
</organism>
<dbReference type="Proteomes" id="UP000018468">
    <property type="component" value="Linkage group LG11"/>
</dbReference>
<dbReference type="Pfam" id="PF06989">
    <property type="entry name" value="BAALC_N"/>
    <property type="match status" value="1"/>
</dbReference>
<evidence type="ECO:0000256" key="1">
    <source>
        <dbReference type="SAM" id="MobiDB-lite"/>
    </source>
</evidence>
<dbReference type="HOGENOM" id="CLU_135096_0_0_1"/>
<dbReference type="AlphaFoldDB" id="W5MUV8"/>
<dbReference type="PANTHER" id="PTHR14731:SF0">
    <property type="entry name" value="BRAIN AND ACUTE LEUKEMIA CYTOPLASMIC PROTEIN"/>
    <property type="match status" value="1"/>
</dbReference>
<reference evidence="2" key="3">
    <citation type="submission" date="2025-09" db="UniProtKB">
        <authorList>
            <consortium name="Ensembl"/>
        </authorList>
    </citation>
    <scope>IDENTIFICATION</scope>
</reference>
<dbReference type="GO" id="GO:0005737">
    <property type="term" value="C:cytoplasm"/>
    <property type="evidence" value="ECO:0000318"/>
    <property type="project" value="GO_Central"/>
</dbReference>
<reference evidence="3" key="1">
    <citation type="submission" date="2011-12" db="EMBL/GenBank/DDBJ databases">
        <title>The Draft Genome of Lepisosteus oculatus.</title>
        <authorList>
            <consortium name="The Broad Institute Genome Assembly &amp; Analysis Group"/>
            <consortium name="Computational R&amp;D Group"/>
            <consortium name="and Sequencing Platform"/>
            <person name="Di Palma F."/>
            <person name="Alfoldi J."/>
            <person name="Johnson J."/>
            <person name="Berlin A."/>
            <person name="Gnerre S."/>
            <person name="Jaffe D."/>
            <person name="MacCallum I."/>
            <person name="Young S."/>
            <person name="Walker B.J."/>
            <person name="Lander E.S."/>
            <person name="Lindblad-Toh K."/>
        </authorList>
    </citation>
    <scope>NUCLEOTIDE SEQUENCE [LARGE SCALE GENOMIC DNA]</scope>
</reference>
<protein>
    <submittedName>
        <fullName evidence="2">BAALC binder of MAP3K1 and KLF4 a</fullName>
    </submittedName>
</protein>
<sequence>MGCGGSKADAIEPRYYESWTRETESTWLTNTDTETPLPGVISNNHGAPESAVPSMKDSATMYAGKGDEGRPAQGYVSVSSSSAHKEKKTVNTSTQCGKQPLYPTPGTDSQRRAAFHREEIKWESKKRSSKDVAVNVARGIQRTSKGEVPKSCVK</sequence>
<dbReference type="OrthoDB" id="9940597at2759"/>
<reference evidence="2" key="2">
    <citation type="submission" date="2025-08" db="UniProtKB">
        <authorList>
            <consortium name="Ensembl"/>
        </authorList>
    </citation>
    <scope>IDENTIFICATION</scope>
</reference>
<dbReference type="RefSeq" id="XP_015213290.1">
    <property type="nucleotide sequence ID" value="XM_015357804.1"/>
</dbReference>
<keyword evidence="3" id="KW-1185">Reference proteome</keyword>
<accession>W5MUV8</accession>
<dbReference type="Bgee" id="ENSLOCG00000009950">
    <property type="expression patterns" value="Expressed in brain and 4 other cell types or tissues"/>
</dbReference>
<dbReference type="eggNOG" id="KOG4119">
    <property type="taxonomic scope" value="Eukaryota"/>
</dbReference>
<feature type="region of interest" description="Disordered" evidence="1">
    <location>
        <begin position="26"/>
        <end position="112"/>
    </location>
</feature>
<dbReference type="Ensembl" id="ENSLOCT00000012188.1">
    <property type="protein sequence ID" value="ENSLOCP00000012167.1"/>
    <property type="gene ID" value="ENSLOCG00000009950.1"/>
</dbReference>
<dbReference type="InterPro" id="IPR009728">
    <property type="entry name" value="BAALC"/>
</dbReference>
<dbReference type="GeneID" id="102696201"/>
<dbReference type="GeneTree" id="ENSGT00390000013853"/>